<comment type="caution">
    <text evidence="1">The sequence shown here is derived from an EMBL/GenBank/DDBJ whole genome shotgun (WGS) entry which is preliminary data.</text>
</comment>
<name>A0ACB8BEU5_9AGAM</name>
<dbReference type="EMBL" id="MU266443">
    <property type="protein sequence ID" value="KAH7923763.1"/>
    <property type="molecule type" value="Genomic_DNA"/>
</dbReference>
<proteinExistence type="predicted"/>
<evidence type="ECO:0000313" key="2">
    <source>
        <dbReference type="Proteomes" id="UP000790709"/>
    </source>
</evidence>
<gene>
    <name evidence="1" type="ORF">BV22DRAFT_1047954</name>
</gene>
<dbReference type="Proteomes" id="UP000790709">
    <property type="component" value="Unassembled WGS sequence"/>
</dbReference>
<organism evidence="1 2">
    <name type="scientific">Leucogyrophana mollusca</name>
    <dbReference type="NCBI Taxonomy" id="85980"/>
    <lineage>
        <taxon>Eukaryota</taxon>
        <taxon>Fungi</taxon>
        <taxon>Dikarya</taxon>
        <taxon>Basidiomycota</taxon>
        <taxon>Agaricomycotina</taxon>
        <taxon>Agaricomycetes</taxon>
        <taxon>Agaricomycetidae</taxon>
        <taxon>Boletales</taxon>
        <taxon>Boletales incertae sedis</taxon>
        <taxon>Leucogyrophana</taxon>
    </lineage>
</organism>
<evidence type="ECO:0000313" key="1">
    <source>
        <dbReference type="EMBL" id="KAH7923763.1"/>
    </source>
</evidence>
<sequence>MPSMFSPHLKLTSALHLPLRFELNSEHGSEYDTVRMLNDNVAKKLVSLKPANDILSMLTRVSTVVKVGELVKKNRRSTQPSPKLELQRCVDRMEKAIERKTAVSVTVVDRVSITEWIGVLDTSTGLLVRTAGQTSNVLADSDPAAQQQNSFPNNKTLSFEYLEPCLWRSLFEGNDVTQSHIPVPSKPIPNRGVSGTHQSDLTPIVLRDRTAPISACHPEISTLKPTRQCGDRDMVYQ</sequence>
<protein>
    <submittedName>
        <fullName evidence="1">Uncharacterized protein</fullName>
    </submittedName>
</protein>
<reference evidence="1" key="1">
    <citation type="journal article" date="2021" name="New Phytol.">
        <title>Evolutionary innovations through gain and loss of genes in the ectomycorrhizal Boletales.</title>
        <authorList>
            <person name="Wu G."/>
            <person name="Miyauchi S."/>
            <person name="Morin E."/>
            <person name="Kuo A."/>
            <person name="Drula E."/>
            <person name="Varga T."/>
            <person name="Kohler A."/>
            <person name="Feng B."/>
            <person name="Cao Y."/>
            <person name="Lipzen A."/>
            <person name="Daum C."/>
            <person name="Hundley H."/>
            <person name="Pangilinan J."/>
            <person name="Johnson J."/>
            <person name="Barry K."/>
            <person name="LaButti K."/>
            <person name="Ng V."/>
            <person name="Ahrendt S."/>
            <person name="Min B."/>
            <person name="Choi I.G."/>
            <person name="Park H."/>
            <person name="Plett J.M."/>
            <person name="Magnuson J."/>
            <person name="Spatafora J.W."/>
            <person name="Nagy L.G."/>
            <person name="Henrissat B."/>
            <person name="Grigoriev I.V."/>
            <person name="Yang Z.L."/>
            <person name="Xu J."/>
            <person name="Martin F.M."/>
        </authorList>
    </citation>
    <scope>NUCLEOTIDE SEQUENCE</scope>
    <source>
        <strain evidence="1">KUC20120723A-06</strain>
    </source>
</reference>
<keyword evidence="2" id="KW-1185">Reference proteome</keyword>
<accession>A0ACB8BEU5</accession>